<keyword evidence="4 7" id="KW-0472">Membrane</keyword>
<name>A0ABZ1XUK6_9ACTN</name>
<gene>
    <name evidence="9" type="ORF">OG515_36010</name>
</gene>
<feature type="transmembrane region" description="Helical" evidence="7">
    <location>
        <begin position="222"/>
        <end position="241"/>
    </location>
</feature>
<evidence type="ECO:0000256" key="3">
    <source>
        <dbReference type="ARBA" id="ARBA00022989"/>
    </source>
</evidence>
<dbReference type="SUPFAM" id="SSF103473">
    <property type="entry name" value="MFS general substrate transporter"/>
    <property type="match status" value="1"/>
</dbReference>
<feature type="transmembrane region" description="Helical" evidence="7">
    <location>
        <begin position="122"/>
        <end position="143"/>
    </location>
</feature>
<evidence type="ECO:0000313" key="10">
    <source>
        <dbReference type="Proteomes" id="UP001432060"/>
    </source>
</evidence>
<feature type="transmembrane region" description="Helical" evidence="7">
    <location>
        <begin position="155"/>
        <end position="178"/>
    </location>
</feature>
<organism evidence="9 10">
    <name type="scientific">Streptomyces melanogenes</name>
    <dbReference type="NCBI Taxonomy" id="67326"/>
    <lineage>
        <taxon>Bacteria</taxon>
        <taxon>Bacillati</taxon>
        <taxon>Actinomycetota</taxon>
        <taxon>Actinomycetes</taxon>
        <taxon>Kitasatosporales</taxon>
        <taxon>Streptomycetaceae</taxon>
        <taxon>Streptomyces</taxon>
    </lineage>
</organism>
<feature type="transmembrane region" description="Helical" evidence="7">
    <location>
        <begin position="356"/>
        <end position="375"/>
    </location>
</feature>
<evidence type="ECO:0000256" key="4">
    <source>
        <dbReference type="ARBA" id="ARBA00023136"/>
    </source>
</evidence>
<proteinExistence type="predicted"/>
<evidence type="ECO:0000256" key="7">
    <source>
        <dbReference type="SAM" id="Phobius"/>
    </source>
</evidence>
<feature type="transmembrane region" description="Helical" evidence="7">
    <location>
        <begin position="295"/>
        <end position="315"/>
    </location>
</feature>
<sequence length="489" mass="50762">MSHDTHQPLDSPPQGAIRTASRTAGRTRAVTLAVVLTAELMNALDGSVVYTALPTIAADTGATTAAVQWIDAAYTLTFALGLITGGRLGDLHGRKRVFLAGTAIFTLASLLCGIATGPDLLIAARTLQGAAAAMMVPQVLATLHVTFDTSSRAKAFGLYGTVMSLGSVIGPVVGGVLTQADLFGWGWRPIFLINLPIGIAAVALGLRFLPESRDHSALRLDPYGIVLSTLGLLLIILPLTLCGEHNWPTWSFASMTAGLLVLAVFLVQQKAKMRKDGSPLVVVALFTGRAFSAGLATQLAFGLLSGVFFLAWVLFMQDGLGLSPGEAAVGFVAASLGEMGGAWLAMSLVARYGRAVPQAGALLAAITLYGYHHLITAEGSGMGTVLAAAPMLLVGFGLGMIGAPLADLTLGKVAHQHAGSASGLFNTATQLGIALGTALTTVIFFSHFSAGTRGPAVTRAFTNSLWYVIGTLITMWALLLLLPRRTRTS</sequence>
<feature type="transmembrane region" description="Helical" evidence="7">
    <location>
        <begin position="247"/>
        <end position="267"/>
    </location>
</feature>
<dbReference type="PROSITE" id="PS50850">
    <property type="entry name" value="MFS"/>
    <property type="match status" value="1"/>
</dbReference>
<feature type="transmembrane region" description="Helical" evidence="7">
    <location>
        <begin position="327"/>
        <end position="349"/>
    </location>
</feature>
<keyword evidence="3 7" id="KW-1133">Transmembrane helix</keyword>
<dbReference type="InterPro" id="IPR020846">
    <property type="entry name" value="MFS_dom"/>
</dbReference>
<keyword evidence="2 7" id="KW-0812">Transmembrane</keyword>
<dbReference type="EMBL" id="CP109019">
    <property type="protein sequence ID" value="WUT87243.1"/>
    <property type="molecule type" value="Genomic_DNA"/>
</dbReference>
<dbReference type="Proteomes" id="UP001432060">
    <property type="component" value="Chromosome"/>
</dbReference>
<evidence type="ECO:0000256" key="5">
    <source>
        <dbReference type="ARBA" id="ARBA00023251"/>
    </source>
</evidence>
<accession>A0ABZ1XUK6</accession>
<dbReference type="RefSeq" id="WP_329404250.1">
    <property type="nucleotide sequence ID" value="NZ_CP109019.1"/>
</dbReference>
<evidence type="ECO:0000313" key="9">
    <source>
        <dbReference type="EMBL" id="WUT87243.1"/>
    </source>
</evidence>
<feature type="transmembrane region" description="Helical" evidence="7">
    <location>
        <begin position="381"/>
        <end position="403"/>
    </location>
</feature>
<feature type="transmembrane region" description="Helical" evidence="7">
    <location>
        <begin position="465"/>
        <end position="482"/>
    </location>
</feature>
<feature type="transmembrane region" description="Helical" evidence="7">
    <location>
        <begin position="97"/>
        <end position="116"/>
    </location>
</feature>
<protein>
    <submittedName>
        <fullName evidence="9">MFS transporter</fullName>
    </submittedName>
</protein>
<dbReference type="CDD" id="cd17321">
    <property type="entry name" value="MFS_MMR_MDR_like"/>
    <property type="match status" value="1"/>
</dbReference>
<comment type="subcellular location">
    <subcellularLocation>
        <location evidence="1">Cell membrane</location>
        <topology evidence="1">Multi-pass membrane protein</topology>
    </subcellularLocation>
</comment>
<reference evidence="9" key="1">
    <citation type="submission" date="2022-10" db="EMBL/GenBank/DDBJ databases">
        <title>The complete genomes of actinobacterial strains from the NBC collection.</title>
        <authorList>
            <person name="Joergensen T.S."/>
            <person name="Alvarez Arevalo M."/>
            <person name="Sterndorff E.B."/>
            <person name="Faurdal D."/>
            <person name="Vuksanovic O."/>
            <person name="Mourched A.-S."/>
            <person name="Charusanti P."/>
            <person name="Shaw S."/>
            <person name="Blin K."/>
            <person name="Weber T."/>
        </authorList>
    </citation>
    <scope>NUCLEOTIDE SEQUENCE</scope>
    <source>
        <strain evidence="9">NBC_00668</strain>
    </source>
</reference>
<keyword evidence="5" id="KW-0046">Antibiotic resistance</keyword>
<keyword evidence="10" id="KW-1185">Reference proteome</keyword>
<dbReference type="PANTHER" id="PTHR42718">
    <property type="entry name" value="MAJOR FACILITATOR SUPERFAMILY MULTIDRUG TRANSPORTER MFSC"/>
    <property type="match status" value="1"/>
</dbReference>
<dbReference type="Pfam" id="PF07690">
    <property type="entry name" value="MFS_1"/>
    <property type="match status" value="1"/>
</dbReference>
<dbReference type="PRINTS" id="PR01036">
    <property type="entry name" value="TCRTETB"/>
</dbReference>
<dbReference type="Gene3D" id="1.20.1720.10">
    <property type="entry name" value="Multidrug resistance protein D"/>
    <property type="match status" value="2"/>
</dbReference>
<evidence type="ECO:0000256" key="6">
    <source>
        <dbReference type="SAM" id="MobiDB-lite"/>
    </source>
</evidence>
<feature type="transmembrane region" description="Helical" evidence="7">
    <location>
        <begin position="424"/>
        <end position="445"/>
    </location>
</feature>
<dbReference type="PANTHER" id="PTHR42718:SF39">
    <property type="entry name" value="ACTINORHODIN TRANSPORTER-RELATED"/>
    <property type="match status" value="1"/>
</dbReference>
<evidence type="ECO:0000256" key="2">
    <source>
        <dbReference type="ARBA" id="ARBA00022692"/>
    </source>
</evidence>
<dbReference type="InterPro" id="IPR011701">
    <property type="entry name" value="MFS"/>
</dbReference>
<feature type="transmembrane region" description="Helical" evidence="7">
    <location>
        <begin position="190"/>
        <end position="210"/>
    </location>
</feature>
<feature type="region of interest" description="Disordered" evidence="6">
    <location>
        <begin position="1"/>
        <end position="22"/>
    </location>
</feature>
<evidence type="ECO:0000256" key="1">
    <source>
        <dbReference type="ARBA" id="ARBA00004651"/>
    </source>
</evidence>
<dbReference type="InterPro" id="IPR036259">
    <property type="entry name" value="MFS_trans_sf"/>
</dbReference>
<feature type="domain" description="Major facilitator superfamily (MFS) profile" evidence="8">
    <location>
        <begin position="31"/>
        <end position="487"/>
    </location>
</feature>
<evidence type="ECO:0000259" key="8">
    <source>
        <dbReference type="PROSITE" id="PS50850"/>
    </source>
</evidence>